<accession>A0A0F8W119</accession>
<protein>
    <submittedName>
        <fullName evidence="1">Uncharacterized protein</fullName>
    </submittedName>
</protein>
<proteinExistence type="predicted"/>
<evidence type="ECO:0000313" key="1">
    <source>
        <dbReference type="EMBL" id="KKK50362.1"/>
    </source>
</evidence>
<dbReference type="AlphaFoldDB" id="A0A0F8W119"/>
<feature type="non-terminal residue" evidence="1">
    <location>
        <position position="42"/>
    </location>
</feature>
<sequence length="42" mass="4841">MNLGWVTPKQANLAKELVLVLWRMLWKIKNKGKVRPHPEGCG</sequence>
<reference evidence="1" key="1">
    <citation type="journal article" date="2015" name="Nature">
        <title>Complex archaea that bridge the gap between prokaryotes and eukaryotes.</title>
        <authorList>
            <person name="Spang A."/>
            <person name="Saw J.H."/>
            <person name="Jorgensen S.L."/>
            <person name="Zaremba-Niedzwiedzka K."/>
            <person name="Martijn J."/>
            <person name="Lind A.E."/>
            <person name="van Eijk R."/>
            <person name="Schleper C."/>
            <person name="Guy L."/>
            <person name="Ettema T.J."/>
        </authorList>
    </citation>
    <scope>NUCLEOTIDE SEQUENCE</scope>
</reference>
<dbReference type="EMBL" id="LAZR01068062">
    <property type="protein sequence ID" value="KKK50362.1"/>
    <property type="molecule type" value="Genomic_DNA"/>
</dbReference>
<name>A0A0F8W119_9ZZZZ</name>
<comment type="caution">
    <text evidence="1">The sequence shown here is derived from an EMBL/GenBank/DDBJ whole genome shotgun (WGS) entry which is preliminary data.</text>
</comment>
<organism evidence="1">
    <name type="scientific">marine sediment metagenome</name>
    <dbReference type="NCBI Taxonomy" id="412755"/>
    <lineage>
        <taxon>unclassified sequences</taxon>
        <taxon>metagenomes</taxon>
        <taxon>ecological metagenomes</taxon>
    </lineage>
</organism>
<gene>
    <name evidence="1" type="ORF">LCGC14_3125790</name>
</gene>